<evidence type="ECO:0000313" key="4">
    <source>
        <dbReference type="Proteomes" id="UP000095594"/>
    </source>
</evidence>
<dbReference type="InterPro" id="IPR003675">
    <property type="entry name" value="Rce1/LyrA-like_dom"/>
</dbReference>
<feature type="transmembrane region" description="Helical" evidence="1">
    <location>
        <begin position="39"/>
        <end position="57"/>
    </location>
</feature>
<feature type="transmembrane region" description="Helical" evidence="1">
    <location>
        <begin position="194"/>
        <end position="214"/>
    </location>
</feature>
<feature type="domain" description="CAAX prenyl protease 2/Lysostaphin resistance protein A-like" evidence="2">
    <location>
        <begin position="117"/>
        <end position="202"/>
    </location>
</feature>
<evidence type="ECO:0000256" key="1">
    <source>
        <dbReference type="SAM" id="Phobius"/>
    </source>
</evidence>
<dbReference type="Proteomes" id="UP000095594">
    <property type="component" value="Unassembled WGS sequence"/>
</dbReference>
<organism evidence="3 4">
    <name type="scientific">Clostridium disporicum</name>
    <dbReference type="NCBI Taxonomy" id="84024"/>
    <lineage>
        <taxon>Bacteria</taxon>
        <taxon>Bacillati</taxon>
        <taxon>Bacillota</taxon>
        <taxon>Clostridia</taxon>
        <taxon>Eubacteriales</taxon>
        <taxon>Clostridiaceae</taxon>
        <taxon>Clostridium</taxon>
    </lineage>
</organism>
<protein>
    <submittedName>
        <fullName evidence="3">Caax amino protease family protein</fullName>
    </submittedName>
</protein>
<keyword evidence="1" id="KW-0472">Membrane</keyword>
<dbReference type="GO" id="GO:0004175">
    <property type="term" value="F:endopeptidase activity"/>
    <property type="evidence" value="ECO:0007669"/>
    <property type="project" value="UniProtKB-ARBA"/>
</dbReference>
<feature type="transmembrane region" description="Helical" evidence="1">
    <location>
        <begin position="148"/>
        <end position="164"/>
    </location>
</feature>
<feature type="transmembrane region" description="Helical" evidence="1">
    <location>
        <begin position="77"/>
        <end position="97"/>
    </location>
</feature>
<dbReference type="AlphaFoldDB" id="A0A174LRL0"/>
<dbReference type="GO" id="GO:0006508">
    <property type="term" value="P:proteolysis"/>
    <property type="evidence" value="ECO:0007669"/>
    <property type="project" value="UniProtKB-KW"/>
</dbReference>
<dbReference type="GO" id="GO:0080120">
    <property type="term" value="P:CAAX-box protein maturation"/>
    <property type="evidence" value="ECO:0007669"/>
    <property type="project" value="UniProtKB-ARBA"/>
</dbReference>
<feature type="transmembrane region" description="Helical" evidence="1">
    <location>
        <begin position="234"/>
        <end position="254"/>
    </location>
</feature>
<feature type="transmembrane region" description="Helical" evidence="1">
    <location>
        <begin position="282"/>
        <end position="301"/>
    </location>
</feature>
<accession>A0A174LRL0</accession>
<name>A0A174LRL0_9CLOT</name>
<keyword evidence="3" id="KW-0378">Hydrolase</keyword>
<evidence type="ECO:0000259" key="2">
    <source>
        <dbReference type="Pfam" id="PF02517"/>
    </source>
</evidence>
<keyword evidence="1" id="KW-1133">Transmembrane helix</keyword>
<dbReference type="RefSeq" id="WP_055268452.1">
    <property type="nucleotide sequence ID" value="NZ_CABIXQ010000038.1"/>
</dbReference>
<dbReference type="EMBL" id="CYZX01000038">
    <property type="protein sequence ID" value="CUP25611.1"/>
    <property type="molecule type" value="Genomic_DNA"/>
</dbReference>
<feature type="transmembrane region" description="Helical" evidence="1">
    <location>
        <begin position="7"/>
        <end position="27"/>
    </location>
</feature>
<keyword evidence="1" id="KW-0812">Transmembrane</keyword>
<gene>
    <name evidence="3" type="ORF">ERS852471_03285</name>
</gene>
<feature type="transmembrane region" description="Helical" evidence="1">
    <location>
        <begin position="117"/>
        <end position="136"/>
    </location>
</feature>
<reference evidence="3 4" key="1">
    <citation type="submission" date="2015-09" db="EMBL/GenBank/DDBJ databases">
        <authorList>
            <consortium name="Pathogen Informatics"/>
        </authorList>
    </citation>
    <scope>NUCLEOTIDE SEQUENCE [LARGE SCALE GENOMIC DNA]</scope>
    <source>
        <strain evidence="3 4">2789STDY5834856</strain>
    </source>
</reference>
<dbReference type="Pfam" id="PF02517">
    <property type="entry name" value="Rce1-like"/>
    <property type="match status" value="1"/>
</dbReference>
<evidence type="ECO:0000313" key="3">
    <source>
        <dbReference type="EMBL" id="CUP25611.1"/>
    </source>
</evidence>
<feature type="transmembrane region" description="Helical" evidence="1">
    <location>
        <begin position="170"/>
        <end position="187"/>
    </location>
</feature>
<sequence>MKKIKEANIYFLIIMLLQLFLPVYILFRALNINDIRWMLTINHIIIFIVPALIYLLITKQSPKKVLRLNKLHIKDIFIVICLAFVCQPIMTFFSLISQFFFENEIGNFVGEIVNTPYWILLLLIAVLPAITEEITIRGIVLSGYDNKNIYVACIATGLLFGIMHLDPQQFLYATALGFILALVVRITNSIFASAIMHFIINGTSITIQKIVSFLPSNVDSEISLKAISLGEKLILTFQYGCMAILFAYIAYLLIKKLKKDNIKRGTISKEIFYRKNNEENVFNIYFIFIIVIYLLVMVRQVTSGNI</sequence>
<keyword evidence="3" id="KW-0645">Protease</keyword>
<proteinExistence type="predicted"/>
<dbReference type="OrthoDB" id="2035856at2"/>